<dbReference type="PANTHER" id="PTHR20857">
    <property type="entry name" value="THIAMINE-PHOSPHATE PYROPHOSPHORYLASE"/>
    <property type="match status" value="1"/>
</dbReference>
<feature type="domain" description="Thiamine phosphate synthase/TenI" evidence="3">
    <location>
        <begin position="3"/>
        <end position="177"/>
    </location>
</feature>
<dbReference type="eggNOG" id="COG0352">
    <property type="taxonomic scope" value="Bacteria"/>
</dbReference>
<dbReference type="Pfam" id="PF02581">
    <property type="entry name" value="TMP-TENI"/>
    <property type="match status" value="1"/>
</dbReference>
<dbReference type="AlphaFoldDB" id="A0A0A5I9A3"/>
<dbReference type="SUPFAM" id="SSF51391">
    <property type="entry name" value="Thiamin phosphate synthase"/>
    <property type="match status" value="1"/>
</dbReference>
<name>A0A0A5I9A3_9BACI</name>
<evidence type="ECO:0000313" key="4">
    <source>
        <dbReference type="EMBL" id="KGX92417.1"/>
    </source>
</evidence>
<dbReference type="InterPro" id="IPR022998">
    <property type="entry name" value="ThiamineP_synth_TenI"/>
</dbReference>
<accession>A0A0A5I9A3</accession>
<dbReference type="InterPro" id="IPR036206">
    <property type="entry name" value="ThiamineP_synth_sf"/>
</dbReference>
<dbReference type="GO" id="GO:0004789">
    <property type="term" value="F:thiamine-phosphate diphosphorylase activity"/>
    <property type="evidence" value="ECO:0007669"/>
    <property type="project" value="TreeGrafter"/>
</dbReference>
<protein>
    <submittedName>
        <fullName evidence="4">Transcriptional regulator</fullName>
    </submittedName>
</protein>
<keyword evidence="5" id="KW-1185">Reference proteome</keyword>
<proteinExistence type="predicted"/>
<evidence type="ECO:0000256" key="1">
    <source>
        <dbReference type="ARBA" id="ARBA00004948"/>
    </source>
</evidence>
<dbReference type="Gene3D" id="3.20.20.70">
    <property type="entry name" value="Aldolase class I"/>
    <property type="match status" value="1"/>
</dbReference>
<dbReference type="InterPro" id="IPR013785">
    <property type="entry name" value="Aldolase_TIM"/>
</dbReference>
<evidence type="ECO:0000313" key="5">
    <source>
        <dbReference type="Proteomes" id="UP000030528"/>
    </source>
</evidence>
<dbReference type="Proteomes" id="UP000030528">
    <property type="component" value="Unassembled WGS sequence"/>
</dbReference>
<dbReference type="CDD" id="cd00564">
    <property type="entry name" value="TMP_TenI"/>
    <property type="match status" value="1"/>
</dbReference>
<keyword evidence="2" id="KW-0784">Thiamine biosynthesis</keyword>
<evidence type="ECO:0000259" key="3">
    <source>
        <dbReference type="Pfam" id="PF02581"/>
    </source>
</evidence>
<organism evidence="4 5">
    <name type="scientific">Pontibacillus halophilus JSM 076056 = DSM 19796</name>
    <dbReference type="NCBI Taxonomy" id="1385510"/>
    <lineage>
        <taxon>Bacteria</taxon>
        <taxon>Bacillati</taxon>
        <taxon>Bacillota</taxon>
        <taxon>Bacilli</taxon>
        <taxon>Bacillales</taxon>
        <taxon>Bacillaceae</taxon>
        <taxon>Pontibacillus</taxon>
    </lineage>
</organism>
<dbReference type="GO" id="GO:0005737">
    <property type="term" value="C:cytoplasm"/>
    <property type="evidence" value="ECO:0007669"/>
    <property type="project" value="TreeGrafter"/>
</dbReference>
<dbReference type="PANTHER" id="PTHR20857:SF22">
    <property type="entry name" value="THIAZOLE TAUTOMERASE"/>
    <property type="match status" value="1"/>
</dbReference>
<comment type="pathway">
    <text evidence="1">Cofactor biosynthesis; thiamine diphosphate biosynthesis.</text>
</comment>
<gene>
    <name evidence="4" type="ORF">N781_16920</name>
</gene>
<comment type="caution">
    <text evidence="4">The sequence shown here is derived from an EMBL/GenBank/DDBJ whole genome shotgun (WGS) entry which is preliminary data.</text>
</comment>
<sequence length="200" mass="22473">MHLISDEMLPFQQFVRLSEQLLPYMDTFHVREKGSSDEIINEKVKQLLQVIPSHQTILHSFAHVAERNRLRGVQIPSKEADLLEGIKEQYPSLQRYRSVHSLEEAKRAEADGATCLVYGHVFMTRSKQGQQGRGLQSLSELVETVSIPVVAIGGITPERVKEVASFGASGIAVMSGILRATDPVETAKQYREEWEKCKSL</sequence>
<dbReference type="GO" id="GO:0009228">
    <property type="term" value="P:thiamine biosynthetic process"/>
    <property type="evidence" value="ECO:0007669"/>
    <property type="project" value="UniProtKB-KW"/>
</dbReference>
<reference evidence="4 5" key="1">
    <citation type="submission" date="2013-08" db="EMBL/GenBank/DDBJ databases">
        <authorList>
            <person name="Huang J."/>
            <person name="Wang G."/>
        </authorList>
    </citation>
    <scope>NUCLEOTIDE SEQUENCE [LARGE SCALE GENOMIC DNA]</scope>
    <source>
        <strain evidence="4 5">JSM 076056</strain>
    </source>
</reference>
<dbReference type="STRING" id="1385510.GCA_000425205_02049"/>
<evidence type="ECO:0000256" key="2">
    <source>
        <dbReference type="ARBA" id="ARBA00022977"/>
    </source>
</evidence>
<dbReference type="EMBL" id="AVPE01000006">
    <property type="protein sequence ID" value="KGX92417.1"/>
    <property type="molecule type" value="Genomic_DNA"/>
</dbReference>